<comment type="caution">
    <text evidence="3">The sequence shown here is derived from an EMBL/GenBank/DDBJ whole genome shotgun (WGS) entry which is preliminary data.</text>
</comment>
<dbReference type="Pfam" id="PF05617">
    <property type="entry name" value="Prolamin_like"/>
    <property type="match status" value="1"/>
</dbReference>
<dbReference type="GO" id="GO:0005829">
    <property type="term" value="C:cytosol"/>
    <property type="evidence" value="ECO:0007669"/>
    <property type="project" value="TreeGrafter"/>
</dbReference>
<evidence type="ECO:0000256" key="1">
    <source>
        <dbReference type="ARBA" id="ARBA00022729"/>
    </source>
</evidence>
<keyword evidence="4" id="KW-1185">Reference proteome</keyword>
<sequence length="394" mass="43213">MRKAAADSMVASGLLEEAGQVCSFVSNCQVPSDDQNSFLPSEAANLYAYRIPDLWFTCISLLEDEDVGLRESLAEDVQRCFISDRSGRSHHLGVVPTQVEKAANISVLGNRPLRDGQEVSIFLQKWRTRFYDQLISFATDYIRAEVGVDWIGGPGNHKDIFISLYANLLGLYALSMCLFDRETEICNPNLLDLVELEGIIRPFLRNPVISDLYLLVIQSHEKKHGVALDPLVPKTSGGSCIWEGFDPYFLLSLDDCPYSSPTNFTPFLWGLPFPPLPRQDIQQCLSSLQNINGYLAEIFASFTSGRAGQLGPVCCKAITDINTSCWPKLFPFNPSFPPLLMGNCATVLGAAPSTTPIPKGTTTKAGESSVKPLTVASAPTSLSHHYLLLVGNKS</sequence>
<evidence type="ECO:0000259" key="2">
    <source>
        <dbReference type="Pfam" id="PF05617"/>
    </source>
</evidence>
<dbReference type="InterPro" id="IPR051954">
    <property type="entry name" value="tRNA_methyltransferase_THADA"/>
</dbReference>
<dbReference type="PANTHER" id="PTHR14387:SF0">
    <property type="entry name" value="DUF2428 DOMAIN-CONTAINING PROTEIN"/>
    <property type="match status" value="1"/>
</dbReference>
<keyword evidence="1" id="KW-0732">Signal</keyword>
<gene>
    <name evidence="3" type="ORF">IFM89_005542</name>
</gene>
<dbReference type="EMBL" id="JADFTS010000008">
    <property type="protein sequence ID" value="KAF9591670.1"/>
    <property type="molecule type" value="Genomic_DNA"/>
</dbReference>
<dbReference type="Proteomes" id="UP000631114">
    <property type="component" value="Unassembled WGS sequence"/>
</dbReference>
<proteinExistence type="predicted"/>
<dbReference type="GO" id="GO:0030488">
    <property type="term" value="P:tRNA methylation"/>
    <property type="evidence" value="ECO:0007669"/>
    <property type="project" value="TreeGrafter"/>
</dbReference>
<dbReference type="PANTHER" id="PTHR14387">
    <property type="entry name" value="THADA/DEATH RECEPTOR INTERACTING PROTEIN"/>
    <property type="match status" value="1"/>
</dbReference>
<reference evidence="3 4" key="1">
    <citation type="submission" date="2020-10" db="EMBL/GenBank/DDBJ databases">
        <title>The Coptis chinensis genome and diversification of protoberbering-type alkaloids.</title>
        <authorList>
            <person name="Wang B."/>
            <person name="Shu S."/>
            <person name="Song C."/>
            <person name="Liu Y."/>
        </authorList>
    </citation>
    <scope>NUCLEOTIDE SEQUENCE [LARGE SCALE GENOMIC DNA]</scope>
    <source>
        <strain evidence="3">HL-2020</strain>
        <tissue evidence="3">Leaf</tissue>
    </source>
</reference>
<dbReference type="OrthoDB" id="1862203at2759"/>
<organism evidence="3 4">
    <name type="scientific">Coptis chinensis</name>
    <dbReference type="NCBI Taxonomy" id="261450"/>
    <lineage>
        <taxon>Eukaryota</taxon>
        <taxon>Viridiplantae</taxon>
        <taxon>Streptophyta</taxon>
        <taxon>Embryophyta</taxon>
        <taxon>Tracheophyta</taxon>
        <taxon>Spermatophyta</taxon>
        <taxon>Magnoliopsida</taxon>
        <taxon>Ranunculales</taxon>
        <taxon>Ranunculaceae</taxon>
        <taxon>Coptidoideae</taxon>
        <taxon>Coptis</taxon>
    </lineage>
</organism>
<dbReference type="AlphaFoldDB" id="A0A835LEH3"/>
<dbReference type="InterPro" id="IPR008502">
    <property type="entry name" value="Prolamin-like"/>
</dbReference>
<feature type="domain" description="Prolamin-like" evidence="2">
    <location>
        <begin position="283"/>
        <end position="344"/>
    </location>
</feature>
<evidence type="ECO:0000313" key="4">
    <source>
        <dbReference type="Proteomes" id="UP000631114"/>
    </source>
</evidence>
<accession>A0A835LEH3</accession>
<name>A0A835LEH3_9MAGN</name>
<evidence type="ECO:0000313" key="3">
    <source>
        <dbReference type="EMBL" id="KAF9591670.1"/>
    </source>
</evidence>
<protein>
    <recommendedName>
        <fullName evidence="2">Prolamin-like domain-containing protein</fullName>
    </recommendedName>
</protein>